<dbReference type="Proteomes" id="UP000192374">
    <property type="component" value="Unassembled WGS sequence"/>
</dbReference>
<dbReference type="InterPro" id="IPR016572">
    <property type="entry name" value="UCP010611"/>
</dbReference>
<evidence type="ECO:0000313" key="2">
    <source>
        <dbReference type="EMBL" id="BBY08476.1"/>
    </source>
</evidence>
<feature type="signal peptide" evidence="1">
    <location>
        <begin position="1"/>
        <end position="29"/>
    </location>
</feature>
<reference evidence="2 5" key="2">
    <citation type="journal article" date="2019" name="Emerg. Microbes Infect.">
        <title>Comprehensive subspecies identification of 175 nontuberculous mycobacteria species based on 7547 genomic profiles.</title>
        <authorList>
            <person name="Matsumoto Y."/>
            <person name="Kinjo T."/>
            <person name="Motooka D."/>
            <person name="Nabeya D."/>
            <person name="Jung N."/>
            <person name="Uechi K."/>
            <person name="Horii T."/>
            <person name="Iida T."/>
            <person name="Fujita J."/>
            <person name="Nakamura S."/>
        </authorList>
    </citation>
    <scope>NUCLEOTIDE SEQUENCE [LARGE SCALE GENOMIC DNA]</scope>
    <source>
        <strain evidence="2 5">JCM 16367</strain>
    </source>
</reference>
<name>A0A7I7PIS3_9MYCO</name>
<keyword evidence="4" id="KW-1185">Reference proteome</keyword>
<accession>A0A7I7PIS3</accession>
<dbReference type="KEGG" id="mnv:MNVI_37940"/>
<evidence type="ECO:0000313" key="4">
    <source>
        <dbReference type="Proteomes" id="UP000192374"/>
    </source>
</evidence>
<dbReference type="PIRSF" id="PIRSF010611">
    <property type="entry name" value="UCP010611"/>
    <property type="match status" value="1"/>
</dbReference>
<dbReference type="Proteomes" id="UP000466894">
    <property type="component" value="Chromosome"/>
</dbReference>
<reference evidence="2" key="3">
    <citation type="submission" date="2020-02" db="EMBL/GenBank/DDBJ databases">
        <authorList>
            <person name="Matsumoto Y."/>
            <person name="Motooka D."/>
            <person name="Nakamura S."/>
        </authorList>
    </citation>
    <scope>NUCLEOTIDE SEQUENCE</scope>
    <source>
        <strain evidence="2">JCM 16367</strain>
    </source>
</reference>
<dbReference type="InterPro" id="IPR032407">
    <property type="entry name" value="MHB"/>
</dbReference>
<organism evidence="2 5">
    <name type="scientific">Mycobacterium noviomagense</name>
    <dbReference type="NCBI Taxonomy" id="459858"/>
    <lineage>
        <taxon>Bacteria</taxon>
        <taxon>Bacillati</taxon>
        <taxon>Actinomycetota</taxon>
        <taxon>Actinomycetes</taxon>
        <taxon>Mycobacteriales</taxon>
        <taxon>Mycobacteriaceae</taxon>
        <taxon>Mycobacterium</taxon>
    </lineage>
</organism>
<proteinExistence type="predicted"/>
<dbReference type="NCBIfam" id="TIGR04529">
    <property type="entry name" value="MTB_hemophore"/>
    <property type="match status" value="1"/>
</dbReference>
<dbReference type="AlphaFoldDB" id="A0A7I7PIS3"/>
<evidence type="ECO:0000313" key="5">
    <source>
        <dbReference type="Proteomes" id="UP000466894"/>
    </source>
</evidence>
<gene>
    <name evidence="3" type="ORF">BST37_17245</name>
    <name evidence="2" type="ORF">MNVI_37940</name>
</gene>
<evidence type="ECO:0000256" key="1">
    <source>
        <dbReference type="SAM" id="SignalP"/>
    </source>
</evidence>
<feature type="chain" id="PRO_5044657905" evidence="1">
    <location>
        <begin position="30"/>
        <end position="111"/>
    </location>
</feature>
<dbReference type="GO" id="GO:0020037">
    <property type="term" value="F:heme binding"/>
    <property type="evidence" value="ECO:0007669"/>
    <property type="project" value="InterPro"/>
</dbReference>
<evidence type="ECO:0000313" key="3">
    <source>
        <dbReference type="EMBL" id="ORB12026.1"/>
    </source>
</evidence>
<dbReference type="RefSeq" id="WP_083088993.1">
    <property type="nucleotide sequence ID" value="NZ_AP022583.1"/>
</dbReference>
<reference evidence="3 4" key="1">
    <citation type="submission" date="2017-02" db="EMBL/GenBank/DDBJ databases">
        <title>The new phylogeny of genus Mycobacterium.</title>
        <authorList>
            <person name="Tortoli E."/>
            <person name="Trovato A."/>
            <person name="Cirillo D.M."/>
        </authorList>
    </citation>
    <scope>NUCLEOTIDE SEQUENCE [LARGE SCALE GENOMIC DNA]</scope>
    <source>
        <strain evidence="3 4">DSM 45145</strain>
    </source>
</reference>
<dbReference type="EMBL" id="AP022583">
    <property type="protein sequence ID" value="BBY08476.1"/>
    <property type="molecule type" value="Genomic_DNA"/>
</dbReference>
<dbReference type="EMBL" id="MVIC01000039">
    <property type="protein sequence ID" value="ORB12026.1"/>
    <property type="molecule type" value="Genomic_DNA"/>
</dbReference>
<protein>
    <submittedName>
        <fullName evidence="3">Hemophore-related protein</fullName>
    </submittedName>
</protein>
<keyword evidence="1" id="KW-0732">Signal</keyword>
<sequence>MVTLSLTRLAVAVGGAALALSAGAGLASAQPDDPAVNTTCTYPQVISALNAQDPAAAAQFNQSPMAQSALRRFLAAPPPQRQQMLQQLQASPAGAQYYGTIEQVAQTCNNY</sequence>